<feature type="signal peptide" evidence="1">
    <location>
        <begin position="1"/>
        <end position="16"/>
    </location>
</feature>
<protein>
    <submittedName>
        <fullName evidence="2">DUF1326 domain-containing protein</fullName>
    </submittedName>
</protein>
<proteinExistence type="predicted"/>
<accession>A0A931PSZ7</accession>
<gene>
    <name evidence="2" type="ORF">HYR64_02470</name>
</gene>
<dbReference type="AlphaFoldDB" id="A0A931PSZ7"/>
<reference evidence="2" key="1">
    <citation type="submission" date="2020-07" db="EMBL/GenBank/DDBJ databases">
        <title>Huge and variable diversity of episymbiotic CPR bacteria and DPANN archaea in groundwater ecosystems.</title>
        <authorList>
            <person name="He C.Y."/>
            <person name="Keren R."/>
            <person name="Whittaker M."/>
            <person name="Farag I.F."/>
            <person name="Doudna J."/>
            <person name="Cate J.H.D."/>
            <person name="Banfield J.F."/>
        </authorList>
    </citation>
    <scope>NUCLEOTIDE SEQUENCE</scope>
    <source>
        <strain evidence="2">NC_groundwater_17_Pr7_B-0.1um_64_12</strain>
    </source>
</reference>
<evidence type="ECO:0000313" key="2">
    <source>
        <dbReference type="EMBL" id="MBI1755953.1"/>
    </source>
</evidence>
<keyword evidence="1" id="KW-0732">Signal</keyword>
<evidence type="ECO:0000256" key="1">
    <source>
        <dbReference type="SAM" id="SignalP"/>
    </source>
</evidence>
<dbReference type="Pfam" id="PF07040">
    <property type="entry name" value="DUF1326"/>
    <property type="match status" value="1"/>
</dbReference>
<evidence type="ECO:0000313" key="3">
    <source>
        <dbReference type="Proteomes" id="UP000727962"/>
    </source>
</evidence>
<sequence length="216" mass="23482">MIVAALAMSLAGGALAGKANTWSIKADIIEACSCSMFCECYFNMHPEGMMCEFDNAFSVAEGHMGDVDFSGKKFWLSGDLGSDFTKGMKHGIVTFEPGTTKEQKGAIGFVLGKVYPVKWAEMNMDEAKMTWERTGDKGHATLDGHGEVNLEAVPGANGKPIVINNLKYFGADTNNGFELAYSNHHYKGFGMDYTHEHRNGFFIHIEATGAMPEAGK</sequence>
<comment type="caution">
    <text evidence="2">The sequence shown here is derived from an EMBL/GenBank/DDBJ whole genome shotgun (WGS) entry which is preliminary data.</text>
</comment>
<dbReference type="EMBL" id="JACOSL010000016">
    <property type="protein sequence ID" value="MBI1755953.1"/>
    <property type="molecule type" value="Genomic_DNA"/>
</dbReference>
<name>A0A931PSZ7_FIMGI</name>
<organism evidence="2 3">
    <name type="scientific">Fimbriimonas ginsengisoli</name>
    <dbReference type="NCBI Taxonomy" id="1005039"/>
    <lineage>
        <taxon>Bacteria</taxon>
        <taxon>Bacillati</taxon>
        <taxon>Armatimonadota</taxon>
        <taxon>Fimbriimonadia</taxon>
        <taxon>Fimbriimonadales</taxon>
        <taxon>Fimbriimonadaceae</taxon>
        <taxon>Fimbriimonas</taxon>
    </lineage>
</organism>
<dbReference type="InterPro" id="IPR009758">
    <property type="entry name" value="DUF1326"/>
</dbReference>
<feature type="chain" id="PRO_5037507460" evidence="1">
    <location>
        <begin position="17"/>
        <end position="216"/>
    </location>
</feature>
<dbReference type="Proteomes" id="UP000727962">
    <property type="component" value="Unassembled WGS sequence"/>
</dbReference>